<dbReference type="Gene3D" id="1.20.1740.10">
    <property type="entry name" value="Amino acid/polyamine transporter I"/>
    <property type="match status" value="1"/>
</dbReference>
<evidence type="ECO:0000256" key="1">
    <source>
        <dbReference type="ARBA" id="ARBA00004141"/>
    </source>
</evidence>
<keyword evidence="5 6" id="KW-0472">Membrane</keyword>
<gene>
    <name evidence="7" type="ORF">AAP_05124</name>
</gene>
<dbReference type="PANTHER" id="PTHR45649:SF27">
    <property type="entry name" value="CHOLINE TRANSPORTER (EUROFUNG)"/>
    <property type="match status" value="1"/>
</dbReference>
<dbReference type="PANTHER" id="PTHR45649">
    <property type="entry name" value="AMINO-ACID PERMEASE BAT1"/>
    <property type="match status" value="1"/>
</dbReference>
<dbReference type="OrthoDB" id="3900342at2759"/>
<keyword evidence="2" id="KW-0813">Transport</keyword>
<feature type="transmembrane region" description="Helical" evidence="6">
    <location>
        <begin position="380"/>
        <end position="400"/>
    </location>
</feature>
<reference evidence="7 8" key="1">
    <citation type="journal article" date="2016" name="Genome Biol. Evol.">
        <title>Divergent and convergent evolution of fungal pathogenicity.</title>
        <authorList>
            <person name="Shang Y."/>
            <person name="Xiao G."/>
            <person name="Zheng P."/>
            <person name="Cen K."/>
            <person name="Zhan S."/>
            <person name="Wang C."/>
        </authorList>
    </citation>
    <scope>NUCLEOTIDE SEQUENCE [LARGE SCALE GENOMIC DNA]</scope>
    <source>
        <strain evidence="7 8">ARSEF 7405</strain>
    </source>
</reference>
<dbReference type="PROSITE" id="PS00218">
    <property type="entry name" value="AMINO_ACID_PERMEASE_1"/>
    <property type="match status" value="1"/>
</dbReference>
<protein>
    <submittedName>
        <fullName evidence="7">Choline transport protein</fullName>
    </submittedName>
</protein>
<dbReference type="AlphaFoldDB" id="A0A162I408"/>
<dbReference type="InterPro" id="IPR004840">
    <property type="entry name" value="Amino_acid_permease_CS"/>
</dbReference>
<feature type="transmembrane region" description="Helical" evidence="6">
    <location>
        <begin position="406"/>
        <end position="427"/>
    </location>
</feature>
<dbReference type="InterPro" id="IPR002293">
    <property type="entry name" value="AA/rel_permease1"/>
</dbReference>
<dbReference type="Proteomes" id="UP000242877">
    <property type="component" value="Unassembled WGS sequence"/>
</dbReference>
<keyword evidence="3 6" id="KW-0812">Transmembrane</keyword>
<evidence type="ECO:0000256" key="4">
    <source>
        <dbReference type="ARBA" id="ARBA00022989"/>
    </source>
</evidence>
<dbReference type="GO" id="GO:0016020">
    <property type="term" value="C:membrane"/>
    <property type="evidence" value="ECO:0007669"/>
    <property type="project" value="UniProtKB-SubCell"/>
</dbReference>
<evidence type="ECO:0000313" key="7">
    <source>
        <dbReference type="EMBL" id="KZZ88303.1"/>
    </source>
</evidence>
<feature type="transmembrane region" description="Helical" evidence="6">
    <location>
        <begin position="439"/>
        <end position="464"/>
    </location>
</feature>
<feature type="transmembrane region" description="Helical" evidence="6">
    <location>
        <begin position="192"/>
        <end position="215"/>
    </location>
</feature>
<keyword evidence="8" id="KW-1185">Reference proteome</keyword>
<accession>A0A162I408</accession>
<dbReference type="VEuPathDB" id="FungiDB:AAP_05124"/>
<dbReference type="GO" id="GO:0006865">
    <property type="term" value="P:amino acid transport"/>
    <property type="evidence" value="ECO:0007669"/>
    <property type="project" value="InterPro"/>
</dbReference>
<evidence type="ECO:0000256" key="2">
    <source>
        <dbReference type="ARBA" id="ARBA00022448"/>
    </source>
</evidence>
<feature type="transmembrane region" description="Helical" evidence="6">
    <location>
        <begin position="129"/>
        <end position="154"/>
    </location>
</feature>
<evidence type="ECO:0000256" key="6">
    <source>
        <dbReference type="SAM" id="Phobius"/>
    </source>
</evidence>
<keyword evidence="4 6" id="KW-1133">Transmembrane helix</keyword>
<evidence type="ECO:0000313" key="8">
    <source>
        <dbReference type="Proteomes" id="UP000242877"/>
    </source>
</evidence>
<feature type="transmembrane region" description="Helical" evidence="6">
    <location>
        <begin position="278"/>
        <end position="299"/>
    </location>
</feature>
<feature type="transmembrane region" description="Helical" evidence="6">
    <location>
        <begin position="41"/>
        <end position="67"/>
    </location>
</feature>
<proteinExistence type="predicted"/>
<sequence length="528" mass="57735">MSQKQTDISERGPSSYSADSLANAPINESGHKQELDRNFGLWNICGLALTSGNTWVALGGSITVAIYDGGAPGVIYEFIAASVFYWFIAASLAELSSAIPSSGGVYHWASVTGGKYGRPCGFFAGWWNYFAWIFGAASTAQIVAAQIVSTYSLMHPDFQESRWHVFVTYIVFTLSAVALVAFWNGILPTVELMTGAVVVLGFFVTIIVCAVMPYVNGQPYATNHFVWRDWQNSTGWPHGFTFCLGMLNGAFAVGTPDVITHIAEEVPNAKRNIPLAMAAQYVVGFITGFCWLVALFYGIHDIEPVLNTTYSSPLTEAYRQITGTRGGAVGLSIITMIPLMGAVIGCYITCSRLYYALARDNAVPFSPYFRIINKTFKNPFNAIIMCGFLTTVLGCIYMGSETAFTAFVSSFVVMTTISYLAAILPNLLHKRCEIPRGAFFMHGALGFIVNSVACAFIIVFVVIFCFPAQLPVDAPSMNYTCLMAGGLSIFVLIWWFIKEKDYVGPAPLSREFEMESKDRQPSLGAMEN</sequence>
<comment type="caution">
    <text evidence="7">The sequence shown here is derived from an EMBL/GenBank/DDBJ whole genome shotgun (WGS) entry which is preliminary data.</text>
</comment>
<feature type="transmembrane region" description="Helical" evidence="6">
    <location>
        <begin position="328"/>
        <end position="350"/>
    </location>
</feature>
<dbReference type="PIRSF" id="PIRSF006060">
    <property type="entry name" value="AA_transporter"/>
    <property type="match status" value="1"/>
</dbReference>
<dbReference type="GO" id="GO:0022857">
    <property type="term" value="F:transmembrane transporter activity"/>
    <property type="evidence" value="ECO:0007669"/>
    <property type="project" value="InterPro"/>
</dbReference>
<evidence type="ECO:0000256" key="5">
    <source>
        <dbReference type="ARBA" id="ARBA00023136"/>
    </source>
</evidence>
<name>A0A162I408_9EURO</name>
<dbReference type="Pfam" id="PF13520">
    <property type="entry name" value="AA_permease_2"/>
    <property type="match status" value="1"/>
</dbReference>
<feature type="transmembrane region" description="Helical" evidence="6">
    <location>
        <begin position="166"/>
        <end position="186"/>
    </location>
</feature>
<comment type="subcellular location">
    <subcellularLocation>
        <location evidence="1">Membrane</location>
        <topology evidence="1">Multi-pass membrane protein</topology>
    </subcellularLocation>
</comment>
<dbReference type="EMBL" id="AZGZ01000027">
    <property type="protein sequence ID" value="KZZ88303.1"/>
    <property type="molecule type" value="Genomic_DNA"/>
</dbReference>
<evidence type="ECO:0000256" key="3">
    <source>
        <dbReference type="ARBA" id="ARBA00022692"/>
    </source>
</evidence>
<feature type="transmembrane region" description="Helical" evidence="6">
    <location>
        <begin position="476"/>
        <end position="497"/>
    </location>
</feature>
<organism evidence="7 8">
    <name type="scientific">Ascosphaera apis ARSEF 7405</name>
    <dbReference type="NCBI Taxonomy" id="392613"/>
    <lineage>
        <taxon>Eukaryota</taxon>
        <taxon>Fungi</taxon>
        <taxon>Dikarya</taxon>
        <taxon>Ascomycota</taxon>
        <taxon>Pezizomycotina</taxon>
        <taxon>Eurotiomycetes</taxon>
        <taxon>Eurotiomycetidae</taxon>
        <taxon>Onygenales</taxon>
        <taxon>Ascosphaeraceae</taxon>
        <taxon>Ascosphaera</taxon>
    </lineage>
</organism>